<name>A0AA40KL92_9HYME</name>
<dbReference type="Proteomes" id="UP001177670">
    <property type="component" value="Unassembled WGS sequence"/>
</dbReference>
<evidence type="ECO:0000313" key="2">
    <source>
        <dbReference type="Proteomes" id="UP001177670"/>
    </source>
</evidence>
<proteinExistence type="predicted"/>
<evidence type="ECO:0000313" key="1">
    <source>
        <dbReference type="EMBL" id="KAK1124544.1"/>
    </source>
</evidence>
<reference evidence="1" key="1">
    <citation type="submission" date="2021-10" db="EMBL/GenBank/DDBJ databases">
        <title>Melipona bicolor Genome sequencing and assembly.</title>
        <authorList>
            <person name="Araujo N.S."/>
            <person name="Arias M.C."/>
        </authorList>
    </citation>
    <scope>NUCLEOTIDE SEQUENCE</scope>
    <source>
        <strain evidence="1">USP_2M_L1-L4_2017</strain>
        <tissue evidence="1">Whole body</tissue>
    </source>
</reference>
<sequence>MRLKLHSKRKACVTEDQLDHGSSRLPAKHFVQHPTRVPLAKIPAVLSGVLPDWKSVFGEGCKTPSEFPHGEFLGLLKTRRNENHGSLGKREKSWVDHKFISVFIYGGKLVKISGKVGLWRFPPEHSIV</sequence>
<dbReference type="EMBL" id="JAHYIQ010000018">
    <property type="protein sequence ID" value="KAK1124544.1"/>
    <property type="molecule type" value="Genomic_DNA"/>
</dbReference>
<accession>A0AA40KL92</accession>
<comment type="caution">
    <text evidence="1">The sequence shown here is derived from an EMBL/GenBank/DDBJ whole genome shotgun (WGS) entry which is preliminary data.</text>
</comment>
<gene>
    <name evidence="1" type="ORF">K0M31_006892</name>
</gene>
<organism evidence="1 2">
    <name type="scientific">Melipona bicolor</name>
    <dbReference type="NCBI Taxonomy" id="60889"/>
    <lineage>
        <taxon>Eukaryota</taxon>
        <taxon>Metazoa</taxon>
        <taxon>Ecdysozoa</taxon>
        <taxon>Arthropoda</taxon>
        <taxon>Hexapoda</taxon>
        <taxon>Insecta</taxon>
        <taxon>Pterygota</taxon>
        <taxon>Neoptera</taxon>
        <taxon>Endopterygota</taxon>
        <taxon>Hymenoptera</taxon>
        <taxon>Apocrita</taxon>
        <taxon>Aculeata</taxon>
        <taxon>Apoidea</taxon>
        <taxon>Anthophila</taxon>
        <taxon>Apidae</taxon>
        <taxon>Melipona</taxon>
    </lineage>
</organism>
<protein>
    <submittedName>
        <fullName evidence="1">Uncharacterized protein</fullName>
    </submittedName>
</protein>
<keyword evidence="2" id="KW-1185">Reference proteome</keyword>
<dbReference type="AlphaFoldDB" id="A0AA40KL92"/>